<dbReference type="InterPro" id="IPR036866">
    <property type="entry name" value="RibonucZ/Hydroxyglut_hydro"/>
</dbReference>
<keyword evidence="6 8" id="KW-0378">Hydrolase</keyword>
<feature type="binding site" evidence="8">
    <location>
        <position position="33"/>
    </location>
    <ligand>
        <name>Zn(2+)</name>
        <dbReference type="ChEBI" id="CHEBI:29105"/>
        <label>2</label>
        <note>catalytic</note>
    </ligand>
</feature>
<organism evidence="10 11">
    <name type="scientific">Marivirga lumbricoides</name>
    <dbReference type="NCBI Taxonomy" id="1046115"/>
    <lineage>
        <taxon>Bacteria</taxon>
        <taxon>Pseudomonadati</taxon>
        <taxon>Bacteroidota</taxon>
        <taxon>Cytophagia</taxon>
        <taxon>Cytophagales</taxon>
        <taxon>Marivirgaceae</taxon>
        <taxon>Marivirga</taxon>
    </lineage>
</organism>
<evidence type="ECO:0000313" key="11">
    <source>
        <dbReference type="Proteomes" id="UP000636010"/>
    </source>
</evidence>
<accession>A0ABQ1N3G8</accession>
<dbReference type="InterPro" id="IPR001279">
    <property type="entry name" value="Metallo-B-lactamas"/>
</dbReference>
<dbReference type="NCBIfam" id="NF000801">
    <property type="entry name" value="PRK00055.1-3"/>
    <property type="match status" value="1"/>
</dbReference>
<dbReference type="SUPFAM" id="SSF56281">
    <property type="entry name" value="Metallo-hydrolase/oxidoreductase"/>
    <property type="match status" value="1"/>
</dbReference>
<keyword evidence="11" id="KW-1185">Reference proteome</keyword>
<name>A0ABQ1N3G8_9BACT</name>
<evidence type="ECO:0000256" key="4">
    <source>
        <dbReference type="ARBA" id="ARBA00022723"/>
    </source>
</evidence>
<dbReference type="Proteomes" id="UP000636010">
    <property type="component" value="Unassembled WGS sequence"/>
</dbReference>
<feature type="binding site" evidence="8">
    <location>
        <position position="34"/>
    </location>
    <ligand>
        <name>Zn(2+)</name>
        <dbReference type="ChEBI" id="CHEBI:29105"/>
        <label>2</label>
        <note>catalytic</note>
    </ligand>
</feature>
<evidence type="ECO:0000256" key="6">
    <source>
        <dbReference type="ARBA" id="ARBA00022801"/>
    </source>
</evidence>
<comment type="function">
    <text evidence="8">Zinc phosphodiesterase, which displays some tRNA 3'-processing endonuclease activity. Probably involved in tRNA maturation, by removing a 3'-trailer from precursor tRNA.</text>
</comment>
<comment type="caution">
    <text evidence="10">The sequence shown here is derived from an EMBL/GenBank/DDBJ whole genome shotgun (WGS) entry which is preliminary data.</text>
</comment>
<evidence type="ECO:0000256" key="8">
    <source>
        <dbReference type="HAMAP-Rule" id="MF_01818"/>
    </source>
</evidence>
<feature type="active site" description="Proton acceptor" evidence="8">
    <location>
        <position position="33"/>
    </location>
</feature>
<comment type="subunit">
    <text evidence="1 8">Homodimer.</text>
</comment>
<reference evidence="11" key="1">
    <citation type="journal article" date="2019" name="Int. J. Syst. Evol. Microbiol.">
        <title>The Global Catalogue of Microorganisms (GCM) 10K type strain sequencing project: providing services to taxonomists for standard genome sequencing and annotation.</title>
        <authorList>
            <consortium name="The Broad Institute Genomics Platform"/>
            <consortium name="The Broad Institute Genome Sequencing Center for Infectious Disease"/>
            <person name="Wu L."/>
            <person name="Ma J."/>
        </authorList>
    </citation>
    <scope>NUCLEOTIDE SEQUENCE [LARGE SCALE GENOMIC DNA]</scope>
    <source>
        <strain evidence="11">CGMCC 1.10832</strain>
    </source>
</reference>
<feature type="binding site" evidence="8">
    <location>
        <position position="29"/>
    </location>
    <ligand>
        <name>Zn(2+)</name>
        <dbReference type="ChEBI" id="CHEBI:29105"/>
        <label>1</label>
        <note>catalytic</note>
    </ligand>
</feature>
<evidence type="ECO:0000256" key="3">
    <source>
        <dbReference type="ARBA" id="ARBA00022722"/>
    </source>
</evidence>
<keyword evidence="3 8" id="KW-0540">Nuclease</keyword>
<evidence type="ECO:0000259" key="9">
    <source>
        <dbReference type="Pfam" id="PF12706"/>
    </source>
</evidence>
<comment type="catalytic activity">
    <reaction evidence="8">
        <text>Endonucleolytic cleavage of RNA, removing extra 3' nucleotides from tRNA precursor, generating 3' termini of tRNAs. A 3'-hydroxy group is left at the tRNA terminus and a 5'-phosphoryl group is left at the trailer molecule.</text>
        <dbReference type="EC" id="3.1.26.11"/>
    </reaction>
</comment>
<comment type="similarity">
    <text evidence="8">Belongs to the RNase Z family.</text>
</comment>
<proteinExistence type="inferred from homology"/>
<comment type="cofactor">
    <cofactor evidence="8">
        <name>Zn(2+)</name>
        <dbReference type="ChEBI" id="CHEBI:29105"/>
    </cofactor>
    <text evidence="8">Binds 2 Zn(2+) ions.</text>
</comment>
<feature type="binding site" evidence="8">
    <location>
        <position position="180"/>
    </location>
    <ligand>
        <name>Zn(2+)</name>
        <dbReference type="ChEBI" id="CHEBI:29105"/>
        <label>1</label>
        <note>catalytic</note>
    </ligand>
</feature>
<evidence type="ECO:0000256" key="2">
    <source>
        <dbReference type="ARBA" id="ARBA00022694"/>
    </source>
</evidence>
<feature type="binding site" evidence="8">
    <location>
        <position position="180"/>
    </location>
    <ligand>
        <name>Zn(2+)</name>
        <dbReference type="ChEBI" id="CHEBI:29105"/>
        <label>2</label>
        <note>catalytic</note>
    </ligand>
</feature>
<feature type="binding site" evidence="8">
    <location>
        <position position="238"/>
    </location>
    <ligand>
        <name>Zn(2+)</name>
        <dbReference type="ChEBI" id="CHEBI:29105"/>
        <label>2</label>
        <note>catalytic</note>
    </ligand>
</feature>
<gene>
    <name evidence="8 10" type="primary">rnz</name>
    <name evidence="10" type="ORF">GCM10011506_39540</name>
</gene>
<dbReference type="PANTHER" id="PTHR46018">
    <property type="entry name" value="ZINC PHOSPHODIESTERASE ELAC PROTEIN 1"/>
    <property type="match status" value="1"/>
</dbReference>
<dbReference type="PANTHER" id="PTHR46018:SF2">
    <property type="entry name" value="ZINC PHOSPHODIESTERASE ELAC PROTEIN 1"/>
    <property type="match status" value="1"/>
</dbReference>
<keyword evidence="2 8" id="KW-0819">tRNA processing</keyword>
<evidence type="ECO:0000256" key="1">
    <source>
        <dbReference type="ARBA" id="ARBA00011738"/>
    </source>
</evidence>
<evidence type="ECO:0000313" key="10">
    <source>
        <dbReference type="EMBL" id="GGC50008.1"/>
    </source>
</evidence>
<keyword evidence="4 8" id="KW-0479">Metal-binding</keyword>
<sequence length="273" mass="31622">MVDCGEGAQMQMKRYGLRKNRLNHIFISHLHGDHYLGLLGLLFTMHLNGRKNDLYLYGPEGLAEIVTLALKYGNTKLSYLIHFKELRSKESELILDTKKLTVHTIPLQHRIPCNGFLFREKPKPRKLIKEKIEDQRFSIVQINQLKGGNDITDELGNVIYKNVDYTLPPKKSRSYAYCSDTKYDESLIPLINEVDLLYHEGTFLHDMLDRAEETFHTTVRQAASIAKQANVSQLIIGHFSNRYKELQPLLDEARQIFEFSELAEEGRQFSIPE</sequence>
<feature type="binding site" evidence="8">
    <location>
        <position position="109"/>
    </location>
    <ligand>
        <name>Zn(2+)</name>
        <dbReference type="ChEBI" id="CHEBI:29105"/>
        <label>1</label>
        <note>catalytic</note>
    </ligand>
</feature>
<keyword evidence="7 8" id="KW-0862">Zinc</keyword>
<evidence type="ECO:0000256" key="5">
    <source>
        <dbReference type="ARBA" id="ARBA00022759"/>
    </source>
</evidence>
<feature type="domain" description="Metallo-beta-lactamase" evidence="9">
    <location>
        <begin position="2"/>
        <end position="239"/>
    </location>
</feature>
<evidence type="ECO:0000256" key="7">
    <source>
        <dbReference type="ARBA" id="ARBA00022833"/>
    </source>
</evidence>
<dbReference type="CDD" id="cd07717">
    <property type="entry name" value="RNaseZ_ZiPD-like_MBL-fold"/>
    <property type="match status" value="1"/>
</dbReference>
<dbReference type="EMBL" id="BMEC01000014">
    <property type="protein sequence ID" value="GGC50008.1"/>
    <property type="molecule type" value="Genomic_DNA"/>
</dbReference>
<keyword evidence="5 8" id="KW-0255">Endonuclease</keyword>
<dbReference type="InterPro" id="IPR013471">
    <property type="entry name" value="RNase_Z/BN"/>
</dbReference>
<protein>
    <recommendedName>
        <fullName evidence="8">Ribonuclease Z</fullName>
        <shortName evidence="8">RNase Z</shortName>
        <ecNumber evidence="8">3.1.26.11</ecNumber>
    </recommendedName>
    <alternativeName>
        <fullName evidence="8">tRNA 3 endonuclease</fullName>
    </alternativeName>
    <alternativeName>
        <fullName evidence="8">tRNase Z</fullName>
    </alternativeName>
</protein>
<dbReference type="Pfam" id="PF12706">
    <property type="entry name" value="Lactamase_B_2"/>
    <property type="match status" value="1"/>
</dbReference>
<dbReference type="Gene3D" id="3.60.15.10">
    <property type="entry name" value="Ribonuclease Z/Hydroxyacylglutathione hydrolase-like"/>
    <property type="match status" value="1"/>
</dbReference>
<feature type="binding site" evidence="8">
    <location>
        <position position="31"/>
    </location>
    <ligand>
        <name>Zn(2+)</name>
        <dbReference type="ChEBI" id="CHEBI:29105"/>
        <label>1</label>
        <note>catalytic</note>
    </ligand>
</feature>
<dbReference type="EC" id="3.1.26.11" evidence="8"/>
<dbReference type="HAMAP" id="MF_01818">
    <property type="entry name" value="RNase_Z_BN"/>
    <property type="match status" value="1"/>
</dbReference>